<feature type="signal peptide" evidence="1">
    <location>
        <begin position="1"/>
        <end position="21"/>
    </location>
</feature>
<comment type="caution">
    <text evidence="2">The sequence shown here is derived from an EMBL/GenBank/DDBJ whole genome shotgun (WGS) entry which is preliminary data.</text>
</comment>
<reference evidence="2" key="2">
    <citation type="submission" date="2020-11" db="EMBL/GenBank/DDBJ databases">
        <authorList>
            <person name="McCartney M.A."/>
            <person name="Auch B."/>
            <person name="Kono T."/>
            <person name="Mallez S."/>
            <person name="Becker A."/>
            <person name="Gohl D.M."/>
            <person name="Silverstein K.A.T."/>
            <person name="Koren S."/>
            <person name="Bechman K.B."/>
            <person name="Herman A."/>
            <person name="Abrahante J.E."/>
            <person name="Garbe J."/>
        </authorList>
    </citation>
    <scope>NUCLEOTIDE SEQUENCE</scope>
    <source>
        <strain evidence="2">Duluth1</strain>
        <tissue evidence="2">Whole animal</tissue>
    </source>
</reference>
<sequence length="125" mass="12512">MKITSIVLCIMVAGAIHHSEAWLFKDIKKAFTDAGNAIKGTAQNAGNAITGAANVVGDTVKTGTDAAKDAIVDGAKIVANIPIVKTVHKAGEGLVNDGVNAVGGVVKDGAGAVKDGVNKVISFFG</sequence>
<protein>
    <submittedName>
        <fullName evidence="2">Uncharacterized protein</fullName>
    </submittedName>
</protein>
<feature type="chain" id="PRO_5038495286" evidence="1">
    <location>
        <begin position="22"/>
        <end position="125"/>
    </location>
</feature>
<evidence type="ECO:0000256" key="1">
    <source>
        <dbReference type="SAM" id="SignalP"/>
    </source>
</evidence>
<reference evidence="2" key="1">
    <citation type="journal article" date="2019" name="bioRxiv">
        <title>The Genome of the Zebra Mussel, Dreissena polymorpha: A Resource for Invasive Species Research.</title>
        <authorList>
            <person name="McCartney M.A."/>
            <person name="Auch B."/>
            <person name="Kono T."/>
            <person name="Mallez S."/>
            <person name="Zhang Y."/>
            <person name="Obille A."/>
            <person name="Becker A."/>
            <person name="Abrahante J.E."/>
            <person name="Garbe J."/>
            <person name="Badalamenti J.P."/>
            <person name="Herman A."/>
            <person name="Mangelson H."/>
            <person name="Liachko I."/>
            <person name="Sullivan S."/>
            <person name="Sone E.D."/>
            <person name="Koren S."/>
            <person name="Silverstein K.A.T."/>
            <person name="Beckman K.B."/>
            <person name="Gohl D.M."/>
        </authorList>
    </citation>
    <scope>NUCLEOTIDE SEQUENCE</scope>
    <source>
        <strain evidence="2">Duluth1</strain>
        <tissue evidence="2">Whole animal</tissue>
    </source>
</reference>
<name>A0A9D4GUF8_DREPO</name>
<keyword evidence="3" id="KW-1185">Reference proteome</keyword>
<dbReference type="Proteomes" id="UP000828390">
    <property type="component" value="Unassembled WGS sequence"/>
</dbReference>
<organism evidence="2 3">
    <name type="scientific">Dreissena polymorpha</name>
    <name type="common">Zebra mussel</name>
    <name type="synonym">Mytilus polymorpha</name>
    <dbReference type="NCBI Taxonomy" id="45954"/>
    <lineage>
        <taxon>Eukaryota</taxon>
        <taxon>Metazoa</taxon>
        <taxon>Spiralia</taxon>
        <taxon>Lophotrochozoa</taxon>
        <taxon>Mollusca</taxon>
        <taxon>Bivalvia</taxon>
        <taxon>Autobranchia</taxon>
        <taxon>Heteroconchia</taxon>
        <taxon>Euheterodonta</taxon>
        <taxon>Imparidentia</taxon>
        <taxon>Neoheterodontei</taxon>
        <taxon>Myida</taxon>
        <taxon>Dreissenoidea</taxon>
        <taxon>Dreissenidae</taxon>
        <taxon>Dreissena</taxon>
    </lineage>
</organism>
<dbReference type="AlphaFoldDB" id="A0A9D4GUF8"/>
<evidence type="ECO:0000313" key="2">
    <source>
        <dbReference type="EMBL" id="KAH3821760.1"/>
    </source>
</evidence>
<dbReference type="EMBL" id="JAIWYP010000005">
    <property type="protein sequence ID" value="KAH3821760.1"/>
    <property type="molecule type" value="Genomic_DNA"/>
</dbReference>
<accession>A0A9D4GUF8</accession>
<proteinExistence type="predicted"/>
<evidence type="ECO:0000313" key="3">
    <source>
        <dbReference type="Proteomes" id="UP000828390"/>
    </source>
</evidence>
<gene>
    <name evidence="2" type="ORF">DPMN_123527</name>
</gene>
<keyword evidence="1" id="KW-0732">Signal</keyword>